<gene>
    <name evidence="1" type="ORF">B0293_21890</name>
</gene>
<evidence type="ECO:0000313" key="1">
    <source>
        <dbReference type="EMBL" id="OOC04709.1"/>
    </source>
</evidence>
<organism evidence="1 2">
    <name type="scientific">Amycolatopsis azurea DSM 43854</name>
    <dbReference type="NCBI Taxonomy" id="1238180"/>
    <lineage>
        <taxon>Bacteria</taxon>
        <taxon>Bacillati</taxon>
        <taxon>Actinomycetota</taxon>
        <taxon>Actinomycetes</taxon>
        <taxon>Pseudonocardiales</taxon>
        <taxon>Pseudonocardiaceae</taxon>
        <taxon>Amycolatopsis</taxon>
    </lineage>
</organism>
<keyword evidence="2" id="KW-1185">Reference proteome</keyword>
<protein>
    <recommendedName>
        <fullName evidence="3">TIGR04222 domain-containing membrane protein</fullName>
    </recommendedName>
</protein>
<dbReference type="EMBL" id="MUXN01000016">
    <property type="protein sequence ID" value="OOC04709.1"/>
    <property type="molecule type" value="Genomic_DNA"/>
</dbReference>
<comment type="caution">
    <text evidence="1">The sequence shown here is derived from an EMBL/GenBank/DDBJ whole genome shotgun (WGS) entry which is preliminary data.</text>
</comment>
<dbReference type="InterPro" id="IPR026467">
    <property type="entry name" value="Ser/Gly_Cys_C_dom"/>
</dbReference>
<proteinExistence type="predicted"/>
<sequence>MWWWRVLLWRRWRRGLRRMNRLETIYQVAYLIGGPDRVTDTAVAGALERKAARLDRSGVLHRSSVKPTDPFVLAVVESLPKVRAERVREVLREPEPMRSLRAELLAAGLVVPTYHWRRAWHAATRTPGGVWATRAGERLLAEAREDPRLVTGARGAVALGGLGAYPDRRSAWLLTAPTAGEKARVTVSSPDDGQMDVTDCSPG</sequence>
<dbReference type="Proteomes" id="UP000188551">
    <property type="component" value="Unassembled WGS sequence"/>
</dbReference>
<name>A0ABX3JBU3_9PSEU</name>
<reference evidence="1 2" key="1">
    <citation type="submission" date="2017-02" db="EMBL/GenBank/DDBJ databases">
        <title>Amycolatopsis azurea DSM 43854 draft genome.</title>
        <authorList>
            <person name="Mayilraj S."/>
        </authorList>
    </citation>
    <scope>NUCLEOTIDE SEQUENCE [LARGE SCALE GENOMIC DNA]</scope>
    <source>
        <strain evidence="1 2">DSM 43854</strain>
    </source>
</reference>
<evidence type="ECO:0008006" key="3">
    <source>
        <dbReference type="Google" id="ProtNLM"/>
    </source>
</evidence>
<dbReference type="NCBIfam" id="TIGR04222">
    <property type="entry name" value="near_uncomplex"/>
    <property type="match status" value="1"/>
</dbReference>
<evidence type="ECO:0000313" key="2">
    <source>
        <dbReference type="Proteomes" id="UP000188551"/>
    </source>
</evidence>
<accession>A0ABX3JBU3</accession>